<keyword evidence="3" id="KW-0804">Transcription</keyword>
<dbReference type="SUPFAM" id="SSF48498">
    <property type="entry name" value="Tetracyclin repressor-like, C-terminal domain"/>
    <property type="match status" value="1"/>
</dbReference>
<dbReference type="InterPro" id="IPR050109">
    <property type="entry name" value="HTH-type_TetR-like_transc_reg"/>
</dbReference>
<keyword evidence="2 4" id="KW-0238">DNA-binding</keyword>
<evidence type="ECO:0000256" key="4">
    <source>
        <dbReference type="PROSITE-ProRule" id="PRU00335"/>
    </source>
</evidence>
<evidence type="ECO:0000256" key="2">
    <source>
        <dbReference type="ARBA" id="ARBA00023125"/>
    </source>
</evidence>
<dbReference type="Pfam" id="PF00440">
    <property type="entry name" value="TetR_N"/>
    <property type="match status" value="1"/>
</dbReference>
<dbReference type="PROSITE" id="PS50977">
    <property type="entry name" value="HTH_TETR_2"/>
    <property type="match status" value="1"/>
</dbReference>
<reference evidence="6 7" key="1">
    <citation type="journal article" date="2019" name="Int. J. Syst. Evol. Microbiol.">
        <title>The Global Catalogue of Microorganisms (GCM) 10K type strain sequencing project: providing services to taxonomists for standard genome sequencing and annotation.</title>
        <authorList>
            <consortium name="The Broad Institute Genomics Platform"/>
            <consortium name="The Broad Institute Genome Sequencing Center for Infectious Disease"/>
            <person name="Wu L."/>
            <person name="Ma J."/>
        </authorList>
    </citation>
    <scope>NUCLEOTIDE SEQUENCE [LARGE SCALE GENOMIC DNA]</scope>
    <source>
        <strain evidence="6 7">JCM 16114</strain>
    </source>
</reference>
<dbReference type="InterPro" id="IPR001647">
    <property type="entry name" value="HTH_TetR"/>
</dbReference>
<gene>
    <name evidence="6" type="ORF">GCM10009850_084160</name>
</gene>
<accession>A0ABN3CU26</accession>
<evidence type="ECO:0000256" key="1">
    <source>
        <dbReference type="ARBA" id="ARBA00023015"/>
    </source>
</evidence>
<sequence>MPRAGVTIERLTQVAADLADEIGFDNVTVTALARSFGVKEGSLYSHIKNMRDLRTRVALLALSELADAAGAALAGRSGKDALVAFADAYRDYAREHPGRYAAARLPLDLETAAASAAPRHSEMNRAILRGYRIPESDHIDAIRLLGSTFHGFVDLEMAQSFQHSDHVRDTAASWYRVLDILHAALSNWPPDPT</sequence>
<dbReference type="Gene3D" id="1.10.357.10">
    <property type="entry name" value="Tetracycline Repressor, domain 2"/>
    <property type="match status" value="1"/>
</dbReference>
<dbReference type="SUPFAM" id="SSF46689">
    <property type="entry name" value="Homeodomain-like"/>
    <property type="match status" value="1"/>
</dbReference>
<feature type="domain" description="HTH tetR-type" evidence="5">
    <location>
        <begin position="5"/>
        <end position="65"/>
    </location>
</feature>
<dbReference type="InterPro" id="IPR036271">
    <property type="entry name" value="Tet_transcr_reg_TetR-rel_C_sf"/>
</dbReference>
<dbReference type="InterPro" id="IPR025996">
    <property type="entry name" value="MT1864/Rv1816-like_C"/>
</dbReference>
<evidence type="ECO:0000259" key="5">
    <source>
        <dbReference type="PROSITE" id="PS50977"/>
    </source>
</evidence>
<dbReference type="Pfam" id="PF13305">
    <property type="entry name" value="TetR_C_33"/>
    <property type="match status" value="1"/>
</dbReference>
<feature type="DNA-binding region" description="H-T-H motif" evidence="4">
    <location>
        <begin position="28"/>
        <end position="47"/>
    </location>
</feature>
<organism evidence="6 7">
    <name type="scientific">Nonomuraea monospora</name>
    <dbReference type="NCBI Taxonomy" id="568818"/>
    <lineage>
        <taxon>Bacteria</taxon>
        <taxon>Bacillati</taxon>
        <taxon>Actinomycetota</taxon>
        <taxon>Actinomycetes</taxon>
        <taxon>Streptosporangiales</taxon>
        <taxon>Streptosporangiaceae</taxon>
        <taxon>Nonomuraea</taxon>
    </lineage>
</organism>
<evidence type="ECO:0000313" key="6">
    <source>
        <dbReference type="EMBL" id="GAA2212954.1"/>
    </source>
</evidence>
<dbReference type="PANTHER" id="PTHR30055">
    <property type="entry name" value="HTH-TYPE TRANSCRIPTIONAL REGULATOR RUTR"/>
    <property type="match status" value="1"/>
</dbReference>
<dbReference type="RefSeq" id="WP_344487930.1">
    <property type="nucleotide sequence ID" value="NZ_BAAAQX010000029.1"/>
</dbReference>
<proteinExistence type="predicted"/>
<keyword evidence="7" id="KW-1185">Reference proteome</keyword>
<dbReference type="PANTHER" id="PTHR30055:SF151">
    <property type="entry name" value="TRANSCRIPTIONAL REGULATORY PROTEIN"/>
    <property type="match status" value="1"/>
</dbReference>
<evidence type="ECO:0000256" key="3">
    <source>
        <dbReference type="ARBA" id="ARBA00023163"/>
    </source>
</evidence>
<evidence type="ECO:0000313" key="7">
    <source>
        <dbReference type="Proteomes" id="UP001499843"/>
    </source>
</evidence>
<dbReference type="EMBL" id="BAAAQX010000029">
    <property type="protein sequence ID" value="GAA2212954.1"/>
    <property type="molecule type" value="Genomic_DNA"/>
</dbReference>
<dbReference type="Gene3D" id="1.10.10.60">
    <property type="entry name" value="Homeodomain-like"/>
    <property type="match status" value="1"/>
</dbReference>
<keyword evidence="1" id="KW-0805">Transcription regulation</keyword>
<dbReference type="InterPro" id="IPR009057">
    <property type="entry name" value="Homeodomain-like_sf"/>
</dbReference>
<dbReference type="Proteomes" id="UP001499843">
    <property type="component" value="Unassembled WGS sequence"/>
</dbReference>
<protein>
    <submittedName>
        <fullName evidence="6">TetR-like C-terminal domain-containing protein</fullName>
    </submittedName>
</protein>
<name>A0ABN3CU26_9ACTN</name>
<comment type="caution">
    <text evidence="6">The sequence shown here is derived from an EMBL/GenBank/DDBJ whole genome shotgun (WGS) entry which is preliminary data.</text>
</comment>